<accession>A0A2W1DJ05</accession>
<dbReference type="OrthoDB" id="10561279at2759"/>
<dbReference type="InterPro" id="IPR000571">
    <property type="entry name" value="Znf_CCCH"/>
</dbReference>
<keyword evidence="1" id="KW-0862">Zinc</keyword>
<sequence length="131" mass="15155">MLEERVAKVKEQYDALLEQTVGLMGDKVKHLKDAEKKLVPKPRKHPVVCIYCCMRNLPCDRGTPCRNCAKAMHDCKRAMCANFKTGICRNKLCNRAHEEDAKHYGNIVHAGHVRKEKDENKRTKKRARRRG</sequence>
<evidence type="ECO:0000313" key="4">
    <source>
        <dbReference type="EMBL" id="KAF7573727.1"/>
    </source>
</evidence>
<dbReference type="EMBL" id="NRDI02000005">
    <property type="protein sequence ID" value="KAI1516000.1"/>
    <property type="molecule type" value="Genomic_DNA"/>
</dbReference>
<evidence type="ECO:0000313" key="5">
    <source>
        <dbReference type="EMBL" id="KAI1516000.1"/>
    </source>
</evidence>
<feature type="zinc finger region" description="C3H1-type" evidence="1">
    <location>
        <begin position="74"/>
        <end position="100"/>
    </location>
</feature>
<name>A0A2W1DJ05_9PLEO</name>
<gene>
    <name evidence="5" type="ORF">Ptr86124_004537</name>
    <name evidence="4" type="ORF">PtrM4_086320</name>
</gene>
<keyword evidence="1" id="KW-0479">Metal-binding</keyword>
<protein>
    <recommendedName>
        <fullName evidence="3">C3H1-type domain-containing protein</fullName>
    </recommendedName>
</protein>
<dbReference type="PROSITE" id="PS50103">
    <property type="entry name" value="ZF_C3H1"/>
    <property type="match status" value="1"/>
</dbReference>
<feature type="region of interest" description="Disordered" evidence="2">
    <location>
        <begin position="104"/>
        <end position="131"/>
    </location>
</feature>
<dbReference type="GO" id="GO:0008270">
    <property type="term" value="F:zinc ion binding"/>
    <property type="evidence" value="ECO:0007669"/>
    <property type="project" value="UniProtKB-KW"/>
</dbReference>
<evidence type="ECO:0000256" key="2">
    <source>
        <dbReference type="SAM" id="MobiDB-lite"/>
    </source>
</evidence>
<feature type="domain" description="C3H1-type" evidence="3">
    <location>
        <begin position="74"/>
        <end position="100"/>
    </location>
</feature>
<evidence type="ECO:0000313" key="6">
    <source>
        <dbReference type="Proteomes" id="UP000245464"/>
    </source>
</evidence>
<organism evidence="4 6">
    <name type="scientific">Pyrenophora tritici-repentis</name>
    <dbReference type="NCBI Taxonomy" id="45151"/>
    <lineage>
        <taxon>Eukaryota</taxon>
        <taxon>Fungi</taxon>
        <taxon>Dikarya</taxon>
        <taxon>Ascomycota</taxon>
        <taxon>Pezizomycotina</taxon>
        <taxon>Dothideomycetes</taxon>
        <taxon>Pleosporomycetidae</taxon>
        <taxon>Pleosporales</taxon>
        <taxon>Pleosporineae</taxon>
        <taxon>Pleosporaceae</taxon>
        <taxon>Pyrenophora</taxon>
    </lineage>
</organism>
<reference evidence="4" key="1">
    <citation type="journal article" date="2018" name="BMC Genomics">
        <title>Comparative genomics of the wheat fungal pathogen Pyrenophora tritici-repentis reveals chromosomal variations and genome plasticity.</title>
        <authorList>
            <person name="Moolhuijzen P."/>
            <person name="See P.T."/>
            <person name="Hane J.K."/>
            <person name="Shi G."/>
            <person name="Liu Z."/>
            <person name="Oliver R.P."/>
            <person name="Moffat C.S."/>
        </authorList>
    </citation>
    <scope>NUCLEOTIDE SEQUENCE [LARGE SCALE GENOMIC DNA]</scope>
    <source>
        <strain evidence="4">M4</strain>
    </source>
</reference>
<keyword evidence="7" id="KW-1185">Reference proteome</keyword>
<dbReference type="AlphaFoldDB" id="A0A2W1DJ05"/>
<evidence type="ECO:0000313" key="7">
    <source>
        <dbReference type="Proteomes" id="UP000249757"/>
    </source>
</evidence>
<evidence type="ECO:0000256" key="1">
    <source>
        <dbReference type="PROSITE-ProRule" id="PRU00723"/>
    </source>
</evidence>
<reference evidence="5" key="2">
    <citation type="submission" date="2021-05" db="EMBL/GenBank/DDBJ databases">
        <authorList>
            <person name="Moolhuijzen P.M."/>
            <person name="Moffat C.S."/>
        </authorList>
    </citation>
    <scope>NUCLEOTIDE SEQUENCE</scope>
    <source>
        <strain evidence="5">86-124</strain>
    </source>
</reference>
<dbReference type="Proteomes" id="UP000245464">
    <property type="component" value="Chromosome 3"/>
</dbReference>
<evidence type="ECO:0000259" key="3">
    <source>
        <dbReference type="PROSITE" id="PS50103"/>
    </source>
</evidence>
<dbReference type="EMBL" id="NQIK02000003">
    <property type="protein sequence ID" value="KAF7573727.1"/>
    <property type="molecule type" value="Genomic_DNA"/>
</dbReference>
<reference evidence="7" key="4">
    <citation type="journal article" date="2022" name="Microb. Genom.">
        <title>A global pangenome for the wheat fungal pathogen Pyrenophora tritici-repentis and prediction of effector protein structural homology.</title>
        <authorList>
            <person name="Moolhuijzen P.M."/>
            <person name="See P.T."/>
            <person name="Shi G."/>
            <person name="Powell H.R."/>
            <person name="Cockram J."/>
            <person name="Jorgensen L.N."/>
            <person name="Benslimane H."/>
            <person name="Strelkov S.E."/>
            <person name="Turner J."/>
            <person name="Liu Z."/>
            <person name="Moffat C.S."/>
        </authorList>
    </citation>
    <scope>NUCLEOTIDE SEQUENCE [LARGE SCALE GENOMIC DNA]</scope>
</reference>
<keyword evidence="1" id="KW-0863">Zinc-finger</keyword>
<reference evidence="5" key="3">
    <citation type="journal article" date="2022" name="bioRxiv">
        <title>A global pangenome for the wheat fungal pathogen Pyrenophora tritici-repentis and prediction of effector protein structural homology.</title>
        <authorList>
            <person name="Moolhuijzen P."/>
            <person name="See P.T."/>
            <person name="Shi G."/>
            <person name="Powell H.R."/>
            <person name="Cockram J."/>
            <person name="Jorgensen L.N."/>
            <person name="Benslimane H."/>
            <person name="Strelkov S.E."/>
            <person name="Turner J."/>
            <person name="Liu Z."/>
            <person name="Moffat C.S."/>
        </authorList>
    </citation>
    <scope>NUCLEOTIDE SEQUENCE</scope>
    <source>
        <strain evidence="5">86-124</strain>
    </source>
</reference>
<feature type="compositionally biased region" description="Basic residues" evidence="2">
    <location>
        <begin position="122"/>
        <end position="131"/>
    </location>
</feature>
<comment type="caution">
    <text evidence="4">The sequence shown here is derived from an EMBL/GenBank/DDBJ whole genome shotgun (WGS) entry which is preliminary data.</text>
</comment>
<dbReference type="Proteomes" id="UP000249757">
    <property type="component" value="Unassembled WGS sequence"/>
</dbReference>
<proteinExistence type="predicted"/>